<evidence type="ECO:0000313" key="1">
    <source>
        <dbReference type="EMBL" id="RXS76416.1"/>
    </source>
</evidence>
<protein>
    <submittedName>
        <fullName evidence="1">Sigma-70 family RNA polymerase sigma factor</fullName>
    </submittedName>
</protein>
<dbReference type="SUPFAM" id="SSF88946">
    <property type="entry name" value="Sigma2 domain of RNA polymerase sigma factors"/>
    <property type="match status" value="1"/>
</dbReference>
<comment type="caution">
    <text evidence="1">The sequence shown here is derived from an EMBL/GenBank/DDBJ whole genome shotgun (WGS) entry which is preliminary data.</text>
</comment>
<keyword evidence="2" id="KW-1185">Reference proteome</keyword>
<name>A0A4Q1RKU7_9FIRM</name>
<dbReference type="OrthoDB" id="2040282at2"/>
<organism evidence="1 2">
    <name type="scientific">Blautia faecicola</name>
    <dbReference type="NCBI Taxonomy" id="2509240"/>
    <lineage>
        <taxon>Bacteria</taxon>
        <taxon>Bacillati</taxon>
        <taxon>Bacillota</taxon>
        <taxon>Clostridia</taxon>
        <taxon>Lachnospirales</taxon>
        <taxon>Lachnospiraceae</taxon>
        <taxon>Blautia</taxon>
    </lineage>
</organism>
<dbReference type="InterPro" id="IPR013325">
    <property type="entry name" value="RNA_pol_sigma_r2"/>
</dbReference>
<dbReference type="GO" id="GO:0003700">
    <property type="term" value="F:DNA-binding transcription factor activity"/>
    <property type="evidence" value="ECO:0007669"/>
    <property type="project" value="InterPro"/>
</dbReference>
<accession>A0A4Q1RKU7</accession>
<dbReference type="EMBL" id="SDKC01000001">
    <property type="protein sequence ID" value="RXS76416.1"/>
    <property type="molecule type" value="Genomic_DNA"/>
</dbReference>
<dbReference type="GO" id="GO:0006352">
    <property type="term" value="P:DNA-templated transcription initiation"/>
    <property type="evidence" value="ECO:0007669"/>
    <property type="project" value="InterPro"/>
</dbReference>
<proteinExistence type="predicted"/>
<sequence length="170" mass="20299">MEKTLAELIREYKSGNEKSFEKIAEKMNPLLMFYADKLYTWEQEDARQEMLVTLFCALEKMKYCKSEGECLSYIKTAVRRRYKDLVLKELHNKKETVHMEWTEVQDAGDGFGEAEFYMDLELALRCFHGKERKIAERMLLYGENDKELALHEGVSRQYCNKIRKKLIRKM</sequence>
<dbReference type="Proteomes" id="UP000290106">
    <property type="component" value="Unassembled WGS sequence"/>
</dbReference>
<dbReference type="RefSeq" id="WP_129259078.1">
    <property type="nucleotide sequence ID" value="NZ_SDKC01000001.1"/>
</dbReference>
<reference evidence="1 2" key="1">
    <citation type="submission" date="2019-01" db="EMBL/GenBank/DDBJ databases">
        <title>Blautia sp. nov. KGMB01111 isolated human feces.</title>
        <authorList>
            <person name="Park J.-E."/>
            <person name="Kim J.-S."/>
            <person name="Park S.-H."/>
        </authorList>
    </citation>
    <scope>NUCLEOTIDE SEQUENCE [LARGE SCALE GENOMIC DNA]</scope>
    <source>
        <strain evidence="1 2">KGMB01111</strain>
    </source>
</reference>
<dbReference type="Gene3D" id="1.10.1740.10">
    <property type="match status" value="1"/>
</dbReference>
<evidence type="ECO:0000313" key="2">
    <source>
        <dbReference type="Proteomes" id="UP000290106"/>
    </source>
</evidence>
<dbReference type="SUPFAM" id="SSF88659">
    <property type="entry name" value="Sigma3 and sigma4 domains of RNA polymerase sigma factors"/>
    <property type="match status" value="1"/>
</dbReference>
<dbReference type="InterPro" id="IPR013324">
    <property type="entry name" value="RNA_pol_sigma_r3/r4-like"/>
</dbReference>
<gene>
    <name evidence="1" type="ORF">ETP43_15215</name>
</gene>
<dbReference type="AlphaFoldDB" id="A0A4Q1RKU7"/>